<proteinExistence type="predicted"/>
<name>A0A197KCH5_9FUNG</name>
<feature type="domain" description="DDE Tnp4" evidence="4">
    <location>
        <begin position="61"/>
        <end position="158"/>
    </location>
</feature>
<dbReference type="GO" id="GO:0046872">
    <property type="term" value="F:metal ion binding"/>
    <property type="evidence" value="ECO:0007669"/>
    <property type="project" value="UniProtKB-KW"/>
</dbReference>
<keyword evidence="6" id="KW-1185">Reference proteome</keyword>
<reference evidence="5 6" key="1">
    <citation type="submission" date="2016-05" db="EMBL/GenBank/DDBJ databases">
        <title>Genome sequencing reveals origins of a unique bacterial endosymbiosis in the earliest lineages of terrestrial Fungi.</title>
        <authorList>
            <consortium name="DOE Joint Genome Institute"/>
            <person name="Uehling J."/>
            <person name="Gryganskyi A."/>
            <person name="Hameed K."/>
            <person name="Tschaplinski T."/>
            <person name="Misztal P."/>
            <person name="Wu S."/>
            <person name="Desiro A."/>
            <person name="Vande Pol N."/>
            <person name="Du Z.-Y."/>
            <person name="Zienkiewicz A."/>
            <person name="Zienkiewicz K."/>
            <person name="Morin E."/>
            <person name="Tisserant E."/>
            <person name="Splivallo R."/>
            <person name="Hainaut M."/>
            <person name="Henrissat B."/>
            <person name="Ohm R."/>
            <person name="Kuo A."/>
            <person name="Yan J."/>
            <person name="Lipzen A."/>
            <person name="Nolan M."/>
            <person name="Labutti K."/>
            <person name="Barry K."/>
            <person name="Goldstein A."/>
            <person name="Labbe J."/>
            <person name="Schadt C."/>
            <person name="Tuskan G."/>
            <person name="Grigoriev I."/>
            <person name="Martin F."/>
            <person name="Vilgalys R."/>
            <person name="Bonito G."/>
        </authorList>
    </citation>
    <scope>NUCLEOTIDE SEQUENCE [LARGE SCALE GENOMIC DNA]</scope>
    <source>
        <strain evidence="5 6">AG-77</strain>
    </source>
</reference>
<keyword evidence="3" id="KW-0732">Signal</keyword>
<dbReference type="InterPro" id="IPR027806">
    <property type="entry name" value="HARBI1_dom"/>
</dbReference>
<dbReference type="Proteomes" id="UP000078512">
    <property type="component" value="Unassembled WGS sequence"/>
</dbReference>
<organism evidence="5 6">
    <name type="scientific">Linnemannia elongata AG-77</name>
    <dbReference type="NCBI Taxonomy" id="1314771"/>
    <lineage>
        <taxon>Eukaryota</taxon>
        <taxon>Fungi</taxon>
        <taxon>Fungi incertae sedis</taxon>
        <taxon>Mucoromycota</taxon>
        <taxon>Mortierellomycotina</taxon>
        <taxon>Mortierellomycetes</taxon>
        <taxon>Mortierellales</taxon>
        <taxon>Mortierellaceae</taxon>
        <taxon>Linnemannia</taxon>
    </lineage>
</organism>
<evidence type="ECO:0000256" key="3">
    <source>
        <dbReference type="SAM" id="SignalP"/>
    </source>
</evidence>
<comment type="cofactor">
    <cofactor evidence="1">
        <name>a divalent metal cation</name>
        <dbReference type="ChEBI" id="CHEBI:60240"/>
    </cofactor>
</comment>
<keyword evidence="2" id="KW-0479">Metal-binding</keyword>
<protein>
    <recommendedName>
        <fullName evidence="4">DDE Tnp4 domain-containing protein</fullName>
    </recommendedName>
</protein>
<feature type="signal peptide" evidence="3">
    <location>
        <begin position="1"/>
        <end position="16"/>
    </location>
</feature>
<dbReference type="Pfam" id="PF13359">
    <property type="entry name" value="DDE_Tnp_4"/>
    <property type="match status" value="1"/>
</dbReference>
<feature type="chain" id="PRO_5008276774" description="DDE Tnp4 domain-containing protein" evidence="3">
    <location>
        <begin position="17"/>
        <end position="163"/>
    </location>
</feature>
<dbReference type="EMBL" id="KV442016">
    <property type="protein sequence ID" value="OAQ34878.1"/>
    <property type="molecule type" value="Genomic_DNA"/>
</dbReference>
<dbReference type="STRING" id="1314771.A0A197KCH5"/>
<evidence type="ECO:0000256" key="1">
    <source>
        <dbReference type="ARBA" id="ARBA00001968"/>
    </source>
</evidence>
<evidence type="ECO:0000313" key="6">
    <source>
        <dbReference type="Proteomes" id="UP000078512"/>
    </source>
</evidence>
<evidence type="ECO:0000259" key="4">
    <source>
        <dbReference type="Pfam" id="PF13359"/>
    </source>
</evidence>
<dbReference type="OrthoDB" id="2283549at2759"/>
<evidence type="ECO:0000256" key="2">
    <source>
        <dbReference type="ARBA" id="ARBA00022723"/>
    </source>
</evidence>
<dbReference type="AlphaFoldDB" id="A0A197KCH5"/>
<accession>A0A197KCH5</accession>
<sequence length="163" mass="18497">MSALVAFNAYLLDLVARDLIQYDDPYDDDEDNDDDPVEQPIPRIIFIPGANAAHRSVFGFIDGTVRKICGPSFGQRSMYNGHKCFHALKYKAVVALDGNIIHISNSSRGNVHDLTIFDRLQLPVILREHAWSQNGRRRLAIYGDPAYRLDAHILRPYHAYVFA</sequence>
<gene>
    <name evidence="5" type="ORF">K457DRAFT_14084</name>
</gene>
<evidence type="ECO:0000313" key="5">
    <source>
        <dbReference type="EMBL" id="OAQ34878.1"/>
    </source>
</evidence>